<keyword evidence="6 9" id="KW-0418">Kinase</keyword>
<dbReference type="EMBL" id="FRAF01000008">
    <property type="protein sequence ID" value="SHK09949.1"/>
    <property type="molecule type" value="Genomic_DNA"/>
</dbReference>
<name>A0A1M6PPT7_9BACL</name>
<dbReference type="GO" id="GO:0004340">
    <property type="term" value="F:glucokinase activity"/>
    <property type="evidence" value="ECO:0007669"/>
    <property type="project" value="UniProtKB-EC"/>
</dbReference>
<evidence type="ECO:0000256" key="6">
    <source>
        <dbReference type="ARBA" id="ARBA00022777"/>
    </source>
</evidence>
<dbReference type="PANTHER" id="PTHR18964:SF149">
    <property type="entry name" value="BIFUNCTIONAL UDP-N-ACETYLGLUCOSAMINE 2-EPIMERASE_N-ACETYLMANNOSAMINE KINASE"/>
    <property type="match status" value="1"/>
</dbReference>
<proteinExistence type="inferred from homology"/>
<dbReference type="AlphaFoldDB" id="A0A1M6PPT7"/>
<evidence type="ECO:0000256" key="2">
    <source>
        <dbReference type="ARBA" id="ARBA00012323"/>
    </source>
</evidence>
<dbReference type="NCBIfam" id="TIGR00744">
    <property type="entry name" value="ROK_glcA_fam"/>
    <property type="match status" value="1"/>
</dbReference>
<dbReference type="InterPro" id="IPR049874">
    <property type="entry name" value="ROK_cs"/>
</dbReference>
<keyword evidence="7" id="KW-0067">ATP-binding</keyword>
<dbReference type="EC" id="2.7.1.2" evidence="2"/>
<evidence type="ECO:0000256" key="1">
    <source>
        <dbReference type="ARBA" id="ARBA00006479"/>
    </source>
</evidence>
<evidence type="ECO:0000256" key="8">
    <source>
        <dbReference type="ARBA" id="ARBA00032386"/>
    </source>
</evidence>
<evidence type="ECO:0000256" key="3">
    <source>
        <dbReference type="ARBA" id="ARBA00014701"/>
    </source>
</evidence>
<accession>A0A1M6PPT7</accession>
<dbReference type="PROSITE" id="PS01125">
    <property type="entry name" value="ROK"/>
    <property type="match status" value="1"/>
</dbReference>
<dbReference type="RefSeq" id="WP_072873692.1">
    <property type="nucleotide sequence ID" value="NZ_FRAF01000008.1"/>
</dbReference>
<dbReference type="OrthoDB" id="9810372at2"/>
<dbReference type="InterPro" id="IPR000600">
    <property type="entry name" value="ROK"/>
</dbReference>
<protein>
    <recommendedName>
        <fullName evidence="3">Glucokinase</fullName>
        <ecNumber evidence="2">2.7.1.2</ecNumber>
    </recommendedName>
    <alternativeName>
        <fullName evidence="8">Glucose kinase</fullName>
    </alternativeName>
</protein>
<dbReference type="GO" id="GO:0005737">
    <property type="term" value="C:cytoplasm"/>
    <property type="evidence" value="ECO:0007669"/>
    <property type="project" value="InterPro"/>
</dbReference>
<dbReference type="SUPFAM" id="SSF53067">
    <property type="entry name" value="Actin-like ATPase domain"/>
    <property type="match status" value="1"/>
</dbReference>
<gene>
    <name evidence="9" type="ORF">SAMN05443507_10899</name>
</gene>
<evidence type="ECO:0000256" key="5">
    <source>
        <dbReference type="ARBA" id="ARBA00022741"/>
    </source>
</evidence>
<dbReference type="STRING" id="1830138.SAMN05443507_10899"/>
<sequence>MSEQVVLGVDVGGTNVKAAIVSVSGEVMTAVSYPTDAEDGPERFVQRLYEQFIKLLQKSGCQLTDVLSVGVGLAGFLDVEHGYIEEAVNLHWRNVAIVQLLSESLHLPIYLDNDANIAALGEAWQGAGQNAKSVLCVTLGTGVGGGIVLDGQIYRGVSTMAGEIGHITVKPGGPLCNCGRHGCLETLASATALVNMGVAHGLHSPSGGTANAEEIFALAKAGHRDAQQVIQELVNWLGVGLGIAANLLNPDKIVIAGGLVNAGDALMDPLRASFAANALQRVYRSCELLPATLGSRAGMLGAARLAIQGAALENSVL</sequence>
<keyword evidence="5" id="KW-0547">Nucleotide-binding</keyword>
<dbReference type="GO" id="GO:0005524">
    <property type="term" value="F:ATP binding"/>
    <property type="evidence" value="ECO:0007669"/>
    <property type="project" value="UniProtKB-KW"/>
</dbReference>
<dbReference type="GO" id="GO:0006096">
    <property type="term" value="P:glycolytic process"/>
    <property type="evidence" value="ECO:0007669"/>
    <property type="project" value="InterPro"/>
</dbReference>
<dbReference type="PANTHER" id="PTHR18964">
    <property type="entry name" value="ROK (REPRESSOR, ORF, KINASE) FAMILY"/>
    <property type="match status" value="1"/>
</dbReference>
<dbReference type="Proteomes" id="UP000184016">
    <property type="component" value="Unassembled WGS sequence"/>
</dbReference>
<dbReference type="Gene3D" id="3.30.420.40">
    <property type="match status" value="2"/>
</dbReference>
<comment type="similarity">
    <text evidence="1">Belongs to the ROK (NagC/XylR) family.</text>
</comment>
<dbReference type="Pfam" id="PF00480">
    <property type="entry name" value="ROK"/>
    <property type="match status" value="1"/>
</dbReference>
<keyword evidence="10" id="KW-1185">Reference proteome</keyword>
<organism evidence="9 10">
    <name type="scientific">Alicyclobacillus tolerans</name>
    <dbReference type="NCBI Taxonomy" id="90970"/>
    <lineage>
        <taxon>Bacteria</taxon>
        <taxon>Bacillati</taxon>
        <taxon>Bacillota</taxon>
        <taxon>Bacilli</taxon>
        <taxon>Bacillales</taxon>
        <taxon>Alicyclobacillaceae</taxon>
        <taxon>Alicyclobacillus</taxon>
    </lineage>
</organism>
<evidence type="ECO:0000256" key="7">
    <source>
        <dbReference type="ARBA" id="ARBA00022840"/>
    </source>
</evidence>
<dbReference type="InterPro" id="IPR043129">
    <property type="entry name" value="ATPase_NBD"/>
</dbReference>
<evidence type="ECO:0000313" key="9">
    <source>
        <dbReference type="EMBL" id="SHK09949.1"/>
    </source>
</evidence>
<reference evidence="10" key="1">
    <citation type="submission" date="2016-11" db="EMBL/GenBank/DDBJ databases">
        <authorList>
            <person name="Varghese N."/>
            <person name="Submissions S."/>
        </authorList>
    </citation>
    <scope>NUCLEOTIDE SEQUENCE [LARGE SCALE GENOMIC DNA]</scope>
    <source>
        <strain evidence="10">USBA-503</strain>
    </source>
</reference>
<evidence type="ECO:0000256" key="4">
    <source>
        <dbReference type="ARBA" id="ARBA00022679"/>
    </source>
</evidence>
<dbReference type="InterPro" id="IPR004654">
    <property type="entry name" value="ROK_glcA"/>
</dbReference>
<keyword evidence="4" id="KW-0808">Transferase</keyword>
<evidence type="ECO:0000313" key="10">
    <source>
        <dbReference type="Proteomes" id="UP000184016"/>
    </source>
</evidence>